<name>A0A5A7QDV6_STRAF</name>
<dbReference type="EMBL" id="BKCP01006515">
    <property type="protein sequence ID" value="GER43112.1"/>
    <property type="molecule type" value="Genomic_DNA"/>
</dbReference>
<dbReference type="GO" id="GO:0016746">
    <property type="term" value="F:acyltransferase activity"/>
    <property type="evidence" value="ECO:0007669"/>
    <property type="project" value="UniProtKB-KW"/>
</dbReference>
<sequence length="124" mass="13869">MPPHLKYLVGGVSSTLIFSRRHSTSDDRIGGLITIVFVQDSNDSTQWQRQEAQQNICKITIGLHIKNLSLLLVYNGFQEHNNIANRVTDNCNKKHMRLDNKASRAPSTKSTTGEVTINTVCFAV</sequence>
<keyword evidence="1" id="KW-0808">Transferase</keyword>
<protein>
    <submittedName>
        <fullName evidence="1">Acyl-CoA N-acyltransferases super family protein</fullName>
    </submittedName>
</protein>
<evidence type="ECO:0000313" key="1">
    <source>
        <dbReference type="EMBL" id="GER43112.1"/>
    </source>
</evidence>
<reference evidence="2" key="1">
    <citation type="journal article" date="2019" name="Curr. Biol.">
        <title>Genome Sequence of Striga asiatica Provides Insight into the Evolution of Plant Parasitism.</title>
        <authorList>
            <person name="Yoshida S."/>
            <person name="Kim S."/>
            <person name="Wafula E.K."/>
            <person name="Tanskanen J."/>
            <person name="Kim Y.M."/>
            <person name="Honaas L."/>
            <person name="Yang Z."/>
            <person name="Spallek T."/>
            <person name="Conn C.E."/>
            <person name="Ichihashi Y."/>
            <person name="Cheong K."/>
            <person name="Cui S."/>
            <person name="Der J.P."/>
            <person name="Gundlach H."/>
            <person name="Jiao Y."/>
            <person name="Hori C."/>
            <person name="Ishida J.K."/>
            <person name="Kasahara H."/>
            <person name="Kiba T."/>
            <person name="Kim M.S."/>
            <person name="Koo N."/>
            <person name="Laohavisit A."/>
            <person name="Lee Y.H."/>
            <person name="Lumba S."/>
            <person name="McCourt P."/>
            <person name="Mortimer J.C."/>
            <person name="Mutuku J.M."/>
            <person name="Nomura T."/>
            <person name="Sasaki-Sekimoto Y."/>
            <person name="Seto Y."/>
            <person name="Wang Y."/>
            <person name="Wakatake T."/>
            <person name="Sakakibara H."/>
            <person name="Demura T."/>
            <person name="Yamaguchi S."/>
            <person name="Yoneyama K."/>
            <person name="Manabe R.I."/>
            <person name="Nelson D.C."/>
            <person name="Schulman A.H."/>
            <person name="Timko M.P."/>
            <person name="dePamphilis C.W."/>
            <person name="Choi D."/>
            <person name="Shirasu K."/>
        </authorList>
    </citation>
    <scope>NUCLEOTIDE SEQUENCE [LARGE SCALE GENOMIC DNA]</scope>
    <source>
        <strain evidence="2">cv. UVA1</strain>
    </source>
</reference>
<comment type="caution">
    <text evidence="1">The sequence shown here is derived from an EMBL/GenBank/DDBJ whole genome shotgun (WGS) entry which is preliminary data.</text>
</comment>
<organism evidence="1 2">
    <name type="scientific">Striga asiatica</name>
    <name type="common">Asiatic witchweed</name>
    <name type="synonym">Buchnera asiatica</name>
    <dbReference type="NCBI Taxonomy" id="4170"/>
    <lineage>
        <taxon>Eukaryota</taxon>
        <taxon>Viridiplantae</taxon>
        <taxon>Streptophyta</taxon>
        <taxon>Embryophyta</taxon>
        <taxon>Tracheophyta</taxon>
        <taxon>Spermatophyta</taxon>
        <taxon>Magnoliopsida</taxon>
        <taxon>eudicotyledons</taxon>
        <taxon>Gunneridae</taxon>
        <taxon>Pentapetalae</taxon>
        <taxon>asterids</taxon>
        <taxon>lamiids</taxon>
        <taxon>Lamiales</taxon>
        <taxon>Orobanchaceae</taxon>
        <taxon>Buchnereae</taxon>
        <taxon>Striga</taxon>
    </lineage>
</organism>
<accession>A0A5A7QDV6</accession>
<keyword evidence="1" id="KW-0012">Acyltransferase</keyword>
<dbReference type="AlphaFoldDB" id="A0A5A7QDV6"/>
<evidence type="ECO:0000313" key="2">
    <source>
        <dbReference type="Proteomes" id="UP000325081"/>
    </source>
</evidence>
<dbReference type="Proteomes" id="UP000325081">
    <property type="component" value="Unassembled WGS sequence"/>
</dbReference>
<proteinExistence type="predicted"/>
<keyword evidence="2" id="KW-1185">Reference proteome</keyword>
<gene>
    <name evidence="1" type="ORF">STAS_19937</name>
</gene>